<dbReference type="Proteomes" id="UP000217343">
    <property type="component" value="Chromosome"/>
</dbReference>
<dbReference type="PANTHER" id="PTHR11895">
    <property type="entry name" value="TRANSAMIDASE"/>
    <property type="match status" value="1"/>
</dbReference>
<dbReference type="OrthoDB" id="9811471at2"/>
<dbReference type="InterPro" id="IPR000120">
    <property type="entry name" value="Amidase"/>
</dbReference>
<dbReference type="InterPro" id="IPR023631">
    <property type="entry name" value="Amidase_dom"/>
</dbReference>
<comment type="similarity">
    <text evidence="1">Belongs to the amidase family.</text>
</comment>
<dbReference type="GO" id="GO:0003824">
    <property type="term" value="F:catalytic activity"/>
    <property type="evidence" value="ECO:0007669"/>
    <property type="project" value="InterPro"/>
</dbReference>
<dbReference type="InterPro" id="IPR036928">
    <property type="entry name" value="AS_sf"/>
</dbReference>
<evidence type="ECO:0000259" key="2">
    <source>
        <dbReference type="Pfam" id="PF01425"/>
    </source>
</evidence>
<feature type="domain" description="Amidase" evidence="2">
    <location>
        <begin position="25"/>
        <end position="453"/>
    </location>
</feature>
<organism evidence="3 4">
    <name type="scientific">Corallococcus macrosporus DSM 14697</name>
    <dbReference type="NCBI Taxonomy" id="1189310"/>
    <lineage>
        <taxon>Bacteria</taxon>
        <taxon>Pseudomonadati</taxon>
        <taxon>Myxococcota</taxon>
        <taxon>Myxococcia</taxon>
        <taxon>Myxococcales</taxon>
        <taxon>Cystobacterineae</taxon>
        <taxon>Myxococcaceae</taxon>
        <taxon>Corallococcus</taxon>
    </lineage>
</organism>
<dbReference type="EMBL" id="CP022203">
    <property type="protein sequence ID" value="ATB50450.1"/>
    <property type="molecule type" value="Genomic_DNA"/>
</dbReference>
<dbReference type="SUPFAM" id="SSF75304">
    <property type="entry name" value="Amidase signature (AS) enzymes"/>
    <property type="match status" value="1"/>
</dbReference>
<dbReference type="Pfam" id="PF01425">
    <property type="entry name" value="Amidase"/>
    <property type="match status" value="1"/>
</dbReference>
<keyword evidence="4" id="KW-1185">Reference proteome</keyword>
<dbReference type="KEGG" id="mmas:MYMAC_006106"/>
<evidence type="ECO:0000313" key="3">
    <source>
        <dbReference type="EMBL" id="ATB50450.1"/>
    </source>
</evidence>
<dbReference type="Gene3D" id="3.90.1300.10">
    <property type="entry name" value="Amidase signature (AS) domain"/>
    <property type="match status" value="1"/>
</dbReference>
<reference evidence="3 4" key="1">
    <citation type="submission" date="2017-06" db="EMBL/GenBank/DDBJ databases">
        <title>Sequencing and comparative analysis of myxobacterial genomes.</title>
        <authorList>
            <person name="Rupp O."/>
            <person name="Goesmann A."/>
            <person name="Sogaard-Andersen L."/>
        </authorList>
    </citation>
    <scope>NUCLEOTIDE SEQUENCE [LARGE SCALE GENOMIC DNA]</scope>
    <source>
        <strain evidence="3 4">DSM 14697</strain>
    </source>
</reference>
<proteinExistence type="inferred from homology"/>
<sequence length="475" mass="50780">MDPFVSLDATAQAELVRRREATPLELVDAAIARIERHNPTLNAVVQTHFDQARERARGLLPTGPFTGVPFLLKDLLTAQEGHPLTHGSRFGKDHVPDQDSELVKRLRRSGLVVLGKTNTPEMGLLPTTESEFLGPCRNPWDTTRSPGGASGGAAAAVASGMVPFAHATDSGGSIRIPAAACGLFGLKPTRGRNPLGGDIADAYHWLITEHALTRSVRDSAALLDVTCGADAGTPYQAPAKARPYVQEVNTPPGRLRIRIALRNPMGATVHPECLAAVHGAARLLEDLGHFVDEGSLEVPGDDAVGQHFITVWTAGVVYGIDALAERIGRSPEASHFEPFTWALYQYGLDQGLSAYLLASTELQRYSRAALRHFEDVDAWLMPTLNEPAPRLGTFSAPPGEPMAPLLRAAAYASYCPLANTAGLPAMSVPLHWSSDGLPVGVQFMGRLGDEATLFRLAAQLEAACPWAGRRPAVFG</sequence>
<evidence type="ECO:0000256" key="1">
    <source>
        <dbReference type="ARBA" id="ARBA00009199"/>
    </source>
</evidence>
<dbReference type="RefSeq" id="WP_095960657.1">
    <property type="nucleotide sequence ID" value="NZ_CP022203.1"/>
</dbReference>
<evidence type="ECO:0000313" key="4">
    <source>
        <dbReference type="Proteomes" id="UP000217343"/>
    </source>
</evidence>
<accession>A0A250K3I1</accession>
<gene>
    <name evidence="3" type="ORF">MYMAC_006106</name>
</gene>
<name>A0A250K3I1_9BACT</name>
<dbReference type="AlphaFoldDB" id="A0A250K3I1"/>
<dbReference type="PANTHER" id="PTHR11895:SF7">
    <property type="entry name" value="GLUTAMYL-TRNA(GLN) AMIDOTRANSFERASE SUBUNIT A, MITOCHONDRIAL"/>
    <property type="match status" value="1"/>
</dbReference>
<protein>
    <submittedName>
        <fullName evidence="3">Amidase</fullName>
    </submittedName>
</protein>